<dbReference type="Proteomes" id="UP001202328">
    <property type="component" value="Unassembled WGS sequence"/>
</dbReference>
<accession>A0AAD4TDL4</accession>
<protein>
    <submittedName>
        <fullName evidence="1">Uncharacterized protein</fullName>
    </submittedName>
</protein>
<dbReference type="EMBL" id="JAJJMB010003208">
    <property type="protein sequence ID" value="KAI3948949.1"/>
    <property type="molecule type" value="Genomic_DNA"/>
</dbReference>
<dbReference type="AlphaFoldDB" id="A0AAD4TDL4"/>
<proteinExistence type="predicted"/>
<gene>
    <name evidence="1" type="ORF">MKW98_021555</name>
</gene>
<name>A0AAD4TDL4_9MAGN</name>
<evidence type="ECO:0000313" key="1">
    <source>
        <dbReference type="EMBL" id="KAI3948949.1"/>
    </source>
</evidence>
<comment type="caution">
    <text evidence="1">The sequence shown here is derived from an EMBL/GenBank/DDBJ whole genome shotgun (WGS) entry which is preliminary data.</text>
</comment>
<reference evidence="1" key="1">
    <citation type="submission" date="2022-04" db="EMBL/GenBank/DDBJ databases">
        <title>A functionally conserved STORR gene fusion in Papaver species that diverged 16.8 million years ago.</title>
        <authorList>
            <person name="Catania T."/>
        </authorList>
    </citation>
    <scope>NUCLEOTIDE SEQUENCE</scope>
    <source>
        <strain evidence="1">S-188037</strain>
    </source>
</reference>
<keyword evidence="2" id="KW-1185">Reference proteome</keyword>
<organism evidence="1 2">
    <name type="scientific">Papaver atlanticum</name>
    <dbReference type="NCBI Taxonomy" id="357466"/>
    <lineage>
        <taxon>Eukaryota</taxon>
        <taxon>Viridiplantae</taxon>
        <taxon>Streptophyta</taxon>
        <taxon>Embryophyta</taxon>
        <taxon>Tracheophyta</taxon>
        <taxon>Spermatophyta</taxon>
        <taxon>Magnoliopsida</taxon>
        <taxon>Ranunculales</taxon>
        <taxon>Papaveraceae</taxon>
        <taxon>Papaveroideae</taxon>
        <taxon>Papaver</taxon>
    </lineage>
</organism>
<sequence length="72" mass="8552">MMETVVCCCCTSLRKKLQFNIQDKPKLPSVWERRNLSTTRSYAFFDHVTPKTGELWLCSRSVLQPVRLLWFK</sequence>
<evidence type="ECO:0000313" key="2">
    <source>
        <dbReference type="Proteomes" id="UP001202328"/>
    </source>
</evidence>